<dbReference type="EMBL" id="RJVG01000009">
    <property type="protein sequence ID" value="ROR25853.1"/>
    <property type="molecule type" value="Genomic_DNA"/>
</dbReference>
<proteinExistence type="inferred from homology"/>
<reference evidence="7 8" key="1">
    <citation type="submission" date="2018-11" db="EMBL/GenBank/DDBJ databases">
        <title>Genomic Encyclopedia of Type Strains, Phase IV (KMG-IV): sequencing the most valuable type-strain genomes for metagenomic binning, comparative biology and taxonomic classification.</title>
        <authorList>
            <person name="Goeker M."/>
        </authorList>
    </citation>
    <scope>NUCLEOTIDE SEQUENCE [LARGE SCALE GENOMIC DNA]</scope>
    <source>
        <strain evidence="7 8">DSM 26537</strain>
    </source>
</reference>
<evidence type="ECO:0000259" key="6">
    <source>
        <dbReference type="Pfam" id="PF00881"/>
    </source>
</evidence>
<dbReference type="InterPro" id="IPR029479">
    <property type="entry name" value="Nitroreductase"/>
</dbReference>
<evidence type="ECO:0000313" key="7">
    <source>
        <dbReference type="EMBL" id="ROR25853.1"/>
    </source>
</evidence>
<comment type="caution">
    <text evidence="7">The sequence shown here is derived from an EMBL/GenBank/DDBJ whole genome shotgun (WGS) entry which is preliminary data.</text>
</comment>
<evidence type="ECO:0000313" key="8">
    <source>
        <dbReference type="Proteomes" id="UP000273083"/>
    </source>
</evidence>
<dbReference type="Pfam" id="PF00881">
    <property type="entry name" value="Nitroreductase"/>
    <property type="match status" value="1"/>
</dbReference>
<dbReference type="PANTHER" id="PTHR43673">
    <property type="entry name" value="NAD(P)H NITROREDUCTASE YDGI-RELATED"/>
    <property type="match status" value="1"/>
</dbReference>
<accession>A0A3N1XGK5</accession>
<evidence type="ECO:0000256" key="2">
    <source>
        <dbReference type="ARBA" id="ARBA00007118"/>
    </source>
</evidence>
<evidence type="ECO:0000256" key="1">
    <source>
        <dbReference type="ARBA" id="ARBA00001917"/>
    </source>
</evidence>
<keyword evidence="4" id="KW-0288">FMN</keyword>
<dbReference type="AlphaFoldDB" id="A0A3N1XGK5"/>
<dbReference type="RefSeq" id="WP_170164365.1">
    <property type="nucleotide sequence ID" value="NZ_RJVG01000009.1"/>
</dbReference>
<keyword evidence="8" id="KW-1185">Reference proteome</keyword>
<evidence type="ECO:0000256" key="5">
    <source>
        <dbReference type="ARBA" id="ARBA00023002"/>
    </source>
</evidence>
<gene>
    <name evidence="7" type="ORF">EDD66_10963</name>
</gene>
<evidence type="ECO:0000256" key="4">
    <source>
        <dbReference type="ARBA" id="ARBA00022643"/>
    </source>
</evidence>
<dbReference type="Proteomes" id="UP000273083">
    <property type="component" value="Unassembled WGS sequence"/>
</dbReference>
<organism evidence="7 8">
    <name type="scientific">Mobilisporobacter senegalensis</name>
    <dbReference type="NCBI Taxonomy" id="1329262"/>
    <lineage>
        <taxon>Bacteria</taxon>
        <taxon>Bacillati</taxon>
        <taxon>Bacillota</taxon>
        <taxon>Clostridia</taxon>
        <taxon>Lachnospirales</taxon>
        <taxon>Lachnospiraceae</taxon>
        <taxon>Mobilisporobacter</taxon>
    </lineage>
</organism>
<dbReference type="Gene3D" id="3.40.109.10">
    <property type="entry name" value="NADH Oxidase"/>
    <property type="match status" value="1"/>
</dbReference>
<dbReference type="InterPro" id="IPR000415">
    <property type="entry name" value="Nitroreductase-like"/>
</dbReference>
<feature type="domain" description="Nitroreductase" evidence="6">
    <location>
        <begin position="8"/>
        <end position="166"/>
    </location>
</feature>
<sequence>MNETIMNIKKRRSTRVFLPEQIPAEELDIIIDAGLSAPSGHNRQSWHFTVVQNKELLNELSNETKQVGKNIDDAFVQQLANNEKFHVFYDAPTVVVVSGDINGFMPETDCAAATQNMLIAAESLGVASCWVGYITYLLSSDKGKEYKRQLGIPADHIPYYAVALGKSRTNRGNAPVKRENTVNFIK</sequence>
<dbReference type="SUPFAM" id="SSF55469">
    <property type="entry name" value="FMN-dependent nitroreductase-like"/>
    <property type="match status" value="1"/>
</dbReference>
<keyword evidence="5" id="KW-0560">Oxidoreductase</keyword>
<comment type="cofactor">
    <cofactor evidence="1">
        <name>FMN</name>
        <dbReference type="ChEBI" id="CHEBI:58210"/>
    </cofactor>
</comment>
<evidence type="ECO:0000256" key="3">
    <source>
        <dbReference type="ARBA" id="ARBA00022630"/>
    </source>
</evidence>
<dbReference type="PANTHER" id="PTHR43673:SF2">
    <property type="entry name" value="NITROREDUCTASE"/>
    <property type="match status" value="1"/>
</dbReference>
<dbReference type="GO" id="GO:0016491">
    <property type="term" value="F:oxidoreductase activity"/>
    <property type="evidence" value="ECO:0007669"/>
    <property type="project" value="UniProtKB-KW"/>
</dbReference>
<protein>
    <submittedName>
        <fullName evidence="7">Nitroreductase</fullName>
    </submittedName>
</protein>
<name>A0A3N1XGK5_9FIRM</name>
<keyword evidence="3" id="KW-0285">Flavoprotein</keyword>
<comment type="similarity">
    <text evidence="2">Belongs to the nitroreductase family.</text>
</comment>